<reference evidence="1 2" key="1">
    <citation type="submission" date="2018-06" db="EMBL/GenBank/DDBJ databases">
        <authorList>
            <consortium name="Pathogen Informatics"/>
            <person name="Doyle S."/>
        </authorList>
    </citation>
    <scope>NUCLEOTIDE SEQUENCE [LARGE SCALE GENOMIC DNA]</scope>
    <source>
        <strain evidence="1 2">NCTC13316</strain>
    </source>
</reference>
<protein>
    <submittedName>
        <fullName evidence="1">Uncharacterized protein</fullName>
    </submittedName>
</protein>
<dbReference type="OrthoDB" id="5651871at2"/>
<keyword evidence="2" id="KW-1185">Reference proteome</keyword>
<dbReference type="AlphaFoldDB" id="A0A378JNM2"/>
<dbReference type="RefSeq" id="WP_115332370.1">
    <property type="nucleotide sequence ID" value="NZ_CAAAHP010000003.1"/>
</dbReference>
<organism evidence="1 2">
    <name type="scientific">Legionella busanensis</name>
    <dbReference type="NCBI Taxonomy" id="190655"/>
    <lineage>
        <taxon>Bacteria</taxon>
        <taxon>Pseudomonadati</taxon>
        <taxon>Pseudomonadota</taxon>
        <taxon>Gammaproteobacteria</taxon>
        <taxon>Legionellales</taxon>
        <taxon>Legionellaceae</taxon>
        <taxon>Legionella</taxon>
    </lineage>
</organism>
<accession>A0A378JNM2</accession>
<evidence type="ECO:0000313" key="2">
    <source>
        <dbReference type="Proteomes" id="UP000254794"/>
    </source>
</evidence>
<dbReference type="EMBL" id="UGOD01000001">
    <property type="protein sequence ID" value="STX52845.1"/>
    <property type="molecule type" value="Genomic_DNA"/>
</dbReference>
<proteinExistence type="predicted"/>
<name>A0A378JNM2_9GAMM</name>
<dbReference type="Proteomes" id="UP000254794">
    <property type="component" value="Unassembled WGS sequence"/>
</dbReference>
<evidence type="ECO:0000313" key="1">
    <source>
        <dbReference type="EMBL" id="STX52845.1"/>
    </source>
</evidence>
<gene>
    <name evidence="1" type="ORF">NCTC13316_02971</name>
</gene>
<sequence length="147" mass="17583">MEKRYYSPMELLKIATQHATCADTLLNNKLDSQLPDLDEHQDCLLSIISLMYIAFDLTLKAYLIHDHRPVKQFKSLLELLELNRDLVFSSQEQQLLRILSRQYAFRKGIDYEIWQDRQQFLIFCHQIVALYEKLQAMMPLELQEDYQ</sequence>